<feature type="compositionally biased region" description="Polar residues" evidence="1">
    <location>
        <begin position="1"/>
        <end position="17"/>
    </location>
</feature>
<dbReference type="Gene3D" id="1.10.287.110">
    <property type="entry name" value="DnaJ domain"/>
    <property type="match status" value="1"/>
</dbReference>
<evidence type="ECO:0000313" key="2">
    <source>
        <dbReference type="EMBL" id="CAB9505937.1"/>
    </source>
</evidence>
<feature type="region of interest" description="Disordered" evidence="1">
    <location>
        <begin position="1"/>
        <end position="152"/>
    </location>
</feature>
<evidence type="ECO:0008006" key="4">
    <source>
        <dbReference type="Google" id="ProtNLM"/>
    </source>
</evidence>
<proteinExistence type="predicted"/>
<dbReference type="Proteomes" id="UP001153069">
    <property type="component" value="Unassembled WGS sequence"/>
</dbReference>
<feature type="compositionally biased region" description="Low complexity" evidence="1">
    <location>
        <begin position="31"/>
        <end position="43"/>
    </location>
</feature>
<feature type="compositionally biased region" description="Basic and acidic residues" evidence="1">
    <location>
        <begin position="62"/>
        <end position="82"/>
    </location>
</feature>
<dbReference type="InterPro" id="IPR001623">
    <property type="entry name" value="DnaJ_domain"/>
</dbReference>
<organism evidence="2 3">
    <name type="scientific">Seminavis robusta</name>
    <dbReference type="NCBI Taxonomy" id="568900"/>
    <lineage>
        <taxon>Eukaryota</taxon>
        <taxon>Sar</taxon>
        <taxon>Stramenopiles</taxon>
        <taxon>Ochrophyta</taxon>
        <taxon>Bacillariophyta</taxon>
        <taxon>Bacillariophyceae</taxon>
        <taxon>Bacillariophycidae</taxon>
        <taxon>Naviculales</taxon>
        <taxon>Naviculaceae</taxon>
        <taxon>Seminavis</taxon>
    </lineage>
</organism>
<evidence type="ECO:0000256" key="1">
    <source>
        <dbReference type="SAM" id="MobiDB-lite"/>
    </source>
</evidence>
<feature type="compositionally biased region" description="Basic residues" evidence="1">
    <location>
        <begin position="83"/>
        <end position="94"/>
    </location>
</feature>
<comment type="caution">
    <text evidence="2">The sequence shown here is derived from an EMBL/GenBank/DDBJ whole genome shotgun (WGS) entry which is preliminary data.</text>
</comment>
<sequence length="243" mass="27939">MNSPSADITKKTTTTAGDRQARGEFVIWIASNTSSTTTKNNINTREERESQEKRRGNGPHTEAGRRKAEAKAAKEEKEERRRERNRKKRKAYRSRQREKTWGPGSSKRTQWTKAESGSKKKKDSENGNKKAKKDPNPTHKTKKWKKPKNQEEWEASVAVALDKQSYATMESLFMLVLRWAVARCGVEPRRELTKQFRLLSIRFHPDKHPDCNQAKYKMAFQALNEAHARAKAALLDQFGGNAE</sequence>
<evidence type="ECO:0000313" key="3">
    <source>
        <dbReference type="Proteomes" id="UP001153069"/>
    </source>
</evidence>
<accession>A0A9N8DMT7</accession>
<dbReference type="SUPFAM" id="SSF46565">
    <property type="entry name" value="Chaperone J-domain"/>
    <property type="match status" value="1"/>
</dbReference>
<dbReference type="EMBL" id="CAICTM010000247">
    <property type="protein sequence ID" value="CAB9505937.1"/>
    <property type="molecule type" value="Genomic_DNA"/>
</dbReference>
<dbReference type="AlphaFoldDB" id="A0A9N8DMT7"/>
<feature type="compositionally biased region" description="Basic and acidic residues" evidence="1">
    <location>
        <begin position="116"/>
        <end position="137"/>
    </location>
</feature>
<name>A0A9N8DMT7_9STRA</name>
<feature type="compositionally biased region" description="Basic and acidic residues" evidence="1">
    <location>
        <begin position="44"/>
        <end position="55"/>
    </location>
</feature>
<protein>
    <recommendedName>
        <fullName evidence="4">J domain-containing protein</fullName>
    </recommendedName>
</protein>
<reference evidence="2" key="1">
    <citation type="submission" date="2020-06" db="EMBL/GenBank/DDBJ databases">
        <authorList>
            <consortium name="Plant Systems Biology data submission"/>
        </authorList>
    </citation>
    <scope>NUCLEOTIDE SEQUENCE</scope>
    <source>
        <strain evidence="2">D6</strain>
    </source>
</reference>
<dbReference type="InterPro" id="IPR036869">
    <property type="entry name" value="J_dom_sf"/>
</dbReference>
<gene>
    <name evidence="2" type="ORF">SEMRO_248_G098440.1</name>
</gene>
<keyword evidence="3" id="KW-1185">Reference proteome</keyword>
<dbReference type="CDD" id="cd06257">
    <property type="entry name" value="DnaJ"/>
    <property type="match status" value="1"/>
</dbReference>